<keyword evidence="2" id="KW-1185">Reference proteome</keyword>
<feature type="non-terminal residue" evidence="1">
    <location>
        <position position="1"/>
    </location>
</feature>
<evidence type="ECO:0000313" key="2">
    <source>
        <dbReference type="Proteomes" id="UP001219934"/>
    </source>
</evidence>
<proteinExistence type="predicted"/>
<dbReference type="AlphaFoldDB" id="A0AAD6AHS3"/>
<dbReference type="EMBL" id="JAPTMU010000021">
    <property type="protein sequence ID" value="KAJ4925640.1"/>
    <property type="molecule type" value="Genomic_DNA"/>
</dbReference>
<gene>
    <name evidence="1" type="ORF">JOQ06_018365</name>
</gene>
<protein>
    <submittedName>
        <fullName evidence="1">Uncharacterized protein</fullName>
    </submittedName>
</protein>
<organism evidence="1 2">
    <name type="scientific">Pogonophryne albipinna</name>
    <dbReference type="NCBI Taxonomy" id="1090488"/>
    <lineage>
        <taxon>Eukaryota</taxon>
        <taxon>Metazoa</taxon>
        <taxon>Chordata</taxon>
        <taxon>Craniata</taxon>
        <taxon>Vertebrata</taxon>
        <taxon>Euteleostomi</taxon>
        <taxon>Actinopterygii</taxon>
        <taxon>Neopterygii</taxon>
        <taxon>Teleostei</taxon>
        <taxon>Neoteleostei</taxon>
        <taxon>Acanthomorphata</taxon>
        <taxon>Eupercaria</taxon>
        <taxon>Perciformes</taxon>
        <taxon>Notothenioidei</taxon>
        <taxon>Pogonophryne</taxon>
    </lineage>
</organism>
<comment type="caution">
    <text evidence="1">The sequence shown here is derived from an EMBL/GenBank/DDBJ whole genome shotgun (WGS) entry which is preliminary data.</text>
</comment>
<feature type="non-terminal residue" evidence="1">
    <location>
        <position position="104"/>
    </location>
</feature>
<dbReference type="Proteomes" id="UP001219934">
    <property type="component" value="Unassembled WGS sequence"/>
</dbReference>
<sequence>PRKIPSVLLTAQTQPFSGRCHLIHAEDDSHSAIWGVRAAEESLSLPRLQIHNSAFAPSPSLFSSPPLLVPLLTAVCTPAEHPQPEVSVVCEPPIWNSTSGCTGK</sequence>
<accession>A0AAD6AHS3</accession>
<reference evidence="1" key="1">
    <citation type="submission" date="2022-11" db="EMBL/GenBank/DDBJ databases">
        <title>Chromosome-level genome of Pogonophryne albipinna.</title>
        <authorList>
            <person name="Jo E."/>
        </authorList>
    </citation>
    <scope>NUCLEOTIDE SEQUENCE</scope>
    <source>
        <strain evidence="1">SGF0006</strain>
        <tissue evidence="1">Muscle</tissue>
    </source>
</reference>
<name>A0AAD6AHS3_9TELE</name>
<evidence type="ECO:0000313" key="1">
    <source>
        <dbReference type="EMBL" id="KAJ4925640.1"/>
    </source>
</evidence>